<sequence>MFSAIADTAKSLMNDKSLRAIVLSGKGKAFCAGLDVKSIANPMEEDDGVKFPSMKMEELLERPESYDFMDNLHLDSESIQSMYRDMEAVGNLAQDVAYLWRKIPVPVICALQGVCFGGGLQIALGADIRLATPDCKLSVMEAKWGLIPDMAGSIFLRELVRMDVAKDLTFTGRIVDGIEAEKLGLVTRVVDDPLQEAIQYAEIITKKSPDSIAASKLLLQKSWVASEEKCLKLETELQKKILMSYNQLTASARNFGLELPYKNRKDFDKEQ</sequence>
<organism evidence="2 3">
    <name type="scientific">Chaetoceros tenuissimus</name>
    <dbReference type="NCBI Taxonomy" id="426638"/>
    <lineage>
        <taxon>Eukaryota</taxon>
        <taxon>Sar</taxon>
        <taxon>Stramenopiles</taxon>
        <taxon>Ochrophyta</taxon>
        <taxon>Bacillariophyta</taxon>
        <taxon>Coscinodiscophyceae</taxon>
        <taxon>Chaetocerotophycidae</taxon>
        <taxon>Chaetocerotales</taxon>
        <taxon>Chaetocerotaceae</taxon>
        <taxon>Chaetoceros</taxon>
    </lineage>
</organism>
<dbReference type="Proteomes" id="UP001054902">
    <property type="component" value="Unassembled WGS sequence"/>
</dbReference>
<dbReference type="GO" id="GO:0016853">
    <property type="term" value="F:isomerase activity"/>
    <property type="evidence" value="ECO:0007669"/>
    <property type="project" value="InterPro"/>
</dbReference>
<gene>
    <name evidence="2" type="ORF">CTEN210_09897</name>
</gene>
<evidence type="ECO:0000256" key="1">
    <source>
        <dbReference type="ARBA" id="ARBA00005254"/>
    </source>
</evidence>
<dbReference type="PANTHER" id="PTHR43149:SF1">
    <property type="entry name" value="DELTA(3,5)-DELTA(2,4)-DIENOYL-COA ISOMERASE, MITOCHONDRIAL"/>
    <property type="match status" value="1"/>
</dbReference>
<dbReference type="SUPFAM" id="SSF52096">
    <property type="entry name" value="ClpP/crotonase"/>
    <property type="match status" value="1"/>
</dbReference>
<dbReference type="CDD" id="cd06558">
    <property type="entry name" value="crotonase-like"/>
    <property type="match status" value="1"/>
</dbReference>
<dbReference type="Gene3D" id="3.90.226.10">
    <property type="entry name" value="2-enoyl-CoA Hydratase, Chain A, domain 1"/>
    <property type="match status" value="2"/>
</dbReference>
<evidence type="ECO:0000313" key="3">
    <source>
        <dbReference type="Proteomes" id="UP001054902"/>
    </source>
</evidence>
<dbReference type="InterPro" id="IPR029045">
    <property type="entry name" value="ClpP/crotonase-like_dom_sf"/>
</dbReference>
<accession>A0AAD3CYD7</accession>
<dbReference type="NCBIfam" id="NF005699">
    <property type="entry name" value="PRK07509.1"/>
    <property type="match status" value="1"/>
</dbReference>
<dbReference type="Pfam" id="PF00378">
    <property type="entry name" value="ECH_1"/>
    <property type="match status" value="2"/>
</dbReference>
<keyword evidence="3" id="KW-1185">Reference proteome</keyword>
<dbReference type="InterPro" id="IPR001753">
    <property type="entry name" value="Enoyl-CoA_hydra/iso"/>
</dbReference>
<comment type="caution">
    <text evidence="2">The sequence shown here is derived from an EMBL/GenBank/DDBJ whole genome shotgun (WGS) entry which is preliminary data.</text>
</comment>
<name>A0AAD3CYD7_9STRA</name>
<dbReference type="EMBL" id="BLLK01000047">
    <property type="protein sequence ID" value="GFH53421.1"/>
    <property type="molecule type" value="Genomic_DNA"/>
</dbReference>
<dbReference type="InterPro" id="IPR045002">
    <property type="entry name" value="Ech1-like"/>
</dbReference>
<dbReference type="AlphaFoldDB" id="A0AAD3CYD7"/>
<comment type="similarity">
    <text evidence="1">Belongs to the enoyl-CoA hydratase/isomerase family.</text>
</comment>
<dbReference type="PANTHER" id="PTHR43149">
    <property type="entry name" value="ENOYL-COA HYDRATASE"/>
    <property type="match status" value="1"/>
</dbReference>
<proteinExistence type="inferred from homology"/>
<evidence type="ECO:0000313" key="2">
    <source>
        <dbReference type="EMBL" id="GFH53421.1"/>
    </source>
</evidence>
<protein>
    <submittedName>
        <fullName evidence="2">Enyol-coa hydratase</fullName>
    </submittedName>
</protein>
<reference evidence="2 3" key="1">
    <citation type="journal article" date="2021" name="Sci. Rep.">
        <title>The genome of the diatom Chaetoceros tenuissimus carries an ancient integrated fragment of an extant virus.</title>
        <authorList>
            <person name="Hongo Y."/>
            <person name="Kimura K."/>
            <person name="Takaki Y."/>
            <person name="Yoshida Y."/>
            <person name="Baba S."/>
            <person name="Kobayashi G."/>
            <person name="Nagasaki K."/>
            <person name="Hano T."/>
            <person name="Tomaru Y."/>
        </authorList>
    </citation>
    <scope>NUCLEOTIDE SEQUENCE [LARGE SCALE GENOMIC DNA]</scope>
    <source>
        <strain evidence="2 3">NIES-3715</strain>
    </source>
</reference>